<accession>A0A0L0SV02</accession>
<dbReference type="VEuPathDB" id="FungiDB:AMAG_10413"/>
<evidence type="ECO:0000313" key="1">
    <source>
        <dbReference type="EMBL" id="KNE66164.1"/>
    </source>
</evidence>
<name>A0A0L0SV02_ALLM3</name>
<organism evidence="1 2">
    <name type="scientific">Allomyces macrogynus (strain ATCC 38327)</name>
    <name type="common">Allomyces javanicus var. macrogynus</name>
    <dbReference type="NCBI Taxonomy" id="578462"/>
    <lineage>
        <taxon>Eukaryota</taxon>
        <taxon>Fungi</taxon>
        <taxon>Fungi incertae sedis</taxon>
        <taxon>Blastocladiomycota</taxon>
        <taxon>Blastocladiomycetes</taxon>
        <taxon>Blastocladiales</taxon>
        <taxon>Blastocladiaceae</taxon>
        <taxon>Allomyces</taxon>
    </lineage>
</organism>
<dbReference type="EMBL" id="GG745349">
    <property type="protein sequence ID" value="KNE66164.1"/>
    <property type="molecule type" value="Genomic_DNA"/>
</dbReference>
<protein>
    <submittedName>
        <fullName evidence="1">Uncharacterized protein</fullName>
    </submittedName>
</protein>
<gene>
    <name evidence="1" type="ORF">AMAG_10413</name>
</gene>
<reference evidence="1 2" key="1">
    <citation type="submission" date="2009-11" db="EMBL/GenBank/DDBJ databases">
        <title>Annotation of Allomyces macrogynus ATCC 38327.</title>
        <authorList>
            <consortium name="The Broad Institute Genome Sequencing Platform"/>
            <person name="Russ C."/>
            <person name="Cuomo C."/>
            <person name="Burger G."/>
            <person name="Gray M.W."/>
            <person name="Holland P.W.H."/>
            <person name="King N."/>
            <person name="Lang F.B.F."/>
            <person name="Roger A.J."/>
            <person name="Ruiz-Trillo I."/>
            <person name="Young S.K."/>
            <person name="Zeng Q."/>
            <person name="Gargeya S."/>
            <person name="Fitzgerald M."/>
            <person name="Haas B."/>
            <person name="Abouelleil A."/>
            <person name="Alvarado L."/>
            <person name="Arachchi H.M."/>
            <person name="Berlin A."/>
            <person name="Chapman S.B."/>
            <person name="Gearin G."/>
            <person name="Goldberg J."/>
            <person name="Griggs A."/>
            <person name="Gujja S."/>
            <person name="Hansen M."/>
            <person name="Heiman D."/>
            <person name="Howarth C."/>
            <person name="Larimer J."/>
            <person name="Lui A."/>
            <person name="MacDonald P.J.P."/>
            <person name="McCowen C."/>
            <person name="Montmayeur A."/>
            <person name="Murphy C."/>
            <person name="Neiman D."/>
            <person name="Pearson M."/>
            <person name="Priest M."/>
            <person name="Roberts A."/>
            <person name="Saif S."/>
            <person name="Shea T."/>
            <person name="Sisk P."/>
            <person name="Stolte C."/>
            <person name="Sykes S."/>
            <person name="Wortman J."/>
            <person name="Nusbaum C."/>
            <person name="Birren B."/>
        </authorList>
    </citation>
    <scope>NUCLEOTIDE SEQUENCE [LARGE SCALE GENOMIC DNA]</scope>
    <source>
        <strain evidence="1 2">ATCC 38327</strain>
    </source>
</reference>
<proteinExistence type="predicted"/>
<evidence type="ECO:0000313" key="2">
    <source>
        <dbReference type="Proteomes" id="UP000054350"/>
    </source>
</evidence>
<sequence length="403" mass="44647">MDPRPRTLVRSDSAVVIDIDQQLDTDFRTIQISHPSAAQLSNLLSLPAELLASILRATLLLDSGAYVALTRAAPRLAHLARSDATIYHRGLTLEYNLLAASHVSPTQKPVDNVVKERSIVLIAYLAARAFEYQHGRFAPLPGSVMEEQAASRGSLATAELTLPLVWMLVPPRDVFIRHLDQVNGTIPLRIRHLFIHLHPRITKALGSDAHALDSVLPPAPRLATTWSLDMSLLDRHQSNSVFAAVHLLSHPGSVWQRARDRVPKMPPVAFTHRGRVRVIHLEHDTSSVHDPCDDCNTVGIPHPLDAAPSCVQCSNPCTSHSCNIDVTEPWTTCWLCAATVCSSCWLTPTTWMAWRTVRQVCVRGESKHRSPDSPKAMFCPTCVGKMQRAWMCPWCNVADQMEA</sequence>
<dbReference type="AlphaFoldDB" id="A0A0L0SV02"/>
<dbReference type="Proteomes" id="UP000054350">
    <property type="component" value="Unassembled WGS sequence"/>
</dbReference>
<keyword evidence="2" id="KW-1185">Reference proteome</keyword>
<reference evidence="2" key="2">
    <citation type="submission" date="2009-11" db="EMBL/GenBank/DDBJ databases">
        <title>The Genome Sequence of Allomyces macrogynus strain ATCC 38327.</title>
        <authorList>
            <consortium name="The Broad Institute Genome Sequencing Platform"/>
            <person name="Russ C."/>
            <person name="Cuomo C."/>
            <person name="Shea T."/>
            <person name="Young S.K."/>
            <person name="Zeng Q."/>
            <person name="Koehrsen M."/>
            <person name="Haas B."/>
            <person name="Borodovsky M."/>
            <person name="Guigo R."/>
            <person name="Alvarado L."/>
            <person name="Berlin A."/>
            <person name="Borenstein D."/>
            <person name="Chen Z."/>
            <person name="Engels R."/>
            <person name="Freedman E."/>
            <person name="Gellesch M."/>
            <person name="Goldberg J."/>
            <person name="Griggs A."/>
            <person name="Gujja S."/>
            <person name="Heiman D."/>
            <person name="Hepburn T."/>
            <person name="Howarth C."/>
            <person name="Jen D."/>
            <person name="Larson L."/>
            <person name="Lewis B."/>
            <person name="Mehta T."/>
            <person name="Park D."/>
            <person name="Pearson M."/>
            <person name="Roberts A."/>
            <person name="Saif S."/>
            <person name="Shenoy N."/>
            <person name="Sisk P."/>
            <person name="Stolte C."/>
            <person name="Sykes S."/>
            <person name="Walk T."/>
            <person name="White J."/>
            <person name="Yandava C."/>
            <person name="Burger G."/>
            <person name="Gray M.W."/>
            <person name="Holland P.W.H."/>
            <person name="King N."/>
            <person name="Lang F.B.F."/>
            <person name="Roger A.J."/>
            <person name="Ruiz-Trillo I."/>
            <person name="Lander E."/>
            <person name="Nusbaum C."/>
        </authorList>
    </citation>
    <scope>NUCLEOTIDE SEQUENCE [LARGE SCALE GENOMIC DNA]</scope>
    <source>
        <strain evidence="2">ATCC 38327</strain>
    </source>
</reference>